<dbReference type="Pfam" id="PF06985">
    <property type="entry name" value="HET"/>
    <property type="match status" value="1"/>
</dbReference>
<dbReference type="AlphaFoldDB" id="A0A6A6QGA0"/>
<reference evidence="3" key="1">
    <citation type="journal article" date="2020" name="Stud. Mycol.">
        <title>101 Dothideomycetes genomes: a test case for predicting lifestyles and emergence of pathogens.</title>
        <authorList>
            <person name="Haridas S."/>
            <person name="Albert R."/>
            <person name="Binder M."/>
            <person name="Bloem J."/>
            <person name="Labutti K."/>
            <person name="Salamov A."/>
            <person name="Andreopoulos B."/>
            <person name="Baker S."/>
            <person name="Barry K."/>
            <person name="Bills G."/>
            <person name="Bluhm B."/>
            <person name="Cannon C."/>
            <person name="Castanera R."/>
            <person name="Culley D."/>
            <person name="Daum C."/>
            <person name="Ezra D."/>
            <person name="Gonzalez J."/>
            <person name="Henrissat B."/>
            <person name="Kuo A."/>
            <person name="Liang C."/>
            <person name="Lipzen A."/>
            <person name="Lutzoni F."/>
            <person name="Magnuson J."/>
            <person name="Mondo S."/>
            <person name="Nolan M."/>
            <person name="Ohm R."/>
            <person name="Pangilinan J."/>
            <person name="Park H.-J."/>
            <person name="Ramirez L."/>
            <person name="Alfaro M."/>
            <person name="Sun H."/>
            <person name="Tritt A."/>
            <person name="Yoshinaga Y."/>
            <person name="Zwiers L.-H."/>
            <person name="Turgeon B."/>
            <person name="Goodwin S."/>
            <person name="Spatafora J."/>
            <person name="Crous P."/>
            <person name="Grigoriev I."/>
        </authorList>
    </citation>
    <scope>NUCLEOTIDE SEQUENCE</scope>
    <source>
        <strain evidence="3">CBS 269.34</strain>
    </source>
</reference>
<dbReference type="InterPro" id="IPR052895">
    <property type="entry name" value="HetReg/Transcr_Mod"/>
</dbReference>
<evidence type="ECO:0000256" key="1">
    <source>
        <dbReference type="SAM" id="MobiDB-lite"/>
    </source>
</evidence>
<dbReference type="OrthoDB" id="194358at2759"/>
<organism evidence="3 4">
    <name type="scientific">Lophium mytilinum</name>
    <dbReference type="NCBI Taxonomy" id="390894"/>
    <lineage>
        <taxon>Eukaryota</taxon>
        <taxon>Fungi</taxon>
        <taxon>Dikarya</taxon>
        <taxon>Ascomycota</taxon>
        <taxon>Pezizomycotina</taxon>
        <taxon>Dothideomycetes</taxon>
        <taxon>Pleosporomycetidae</taxon>
        <taxon>Mytilinidiales</taxon>
        <taxon>Mytilinidiaceae</taxon>
        <taxon>Lophium</taxon>
    </lineage>
</organism>
<keyword evidence="4" id="KW-1185">Reference proteome</keyword>
<protein>
    <recommendedName>
        <fullName evidence="2">Heterokaryon incompatibility domain-containing protein</fullName>
    </recommendedName>
</protein>
<name>A0A6A6QGA0_9PEZI</name>
<dbReference type="PANTHER" id="PTHR24148:SF64">
    <property type="entry name" value="HETEROKARYON INCOMPATIBILITY DOMAIN-CONTAINING PROTEIN"/>
    <property type="match status" value="1"/>
</dbReference>
<evidence type="ECO:0000313" key="3">
    <source>
        <dbReference type="EMBL" id="KAF2491139.1"/>
    </source>
</evidence>
<proteinExistence type="predicted"/>
<dbReference type="EMBL" id="MU004196">
    <property type="protein sequence ID" value="KAF2491139.1"/>
    <property type="molecule type" value="Genomic_DNA"/>
</dbReference>
<feature type="region of interest" description="Disordered" evidence="1">
    <location>
        <begin position="121"/>
        <end position="140"/>
    </location>
</feature>
<gene>
    <name evidence="3" type="ORF">BU16DRAFT_144507</name>
</gene>
<dbReference type="Proteomes" id="UP000799750">
    <property type="component" value="Unassembled WGS sequence"/>
</dbReference>
<feature type="domain" description="Heterokaryon incompatibility" evidence="2">
    <location>
        <begin position="157"/>
        <end position="278"/>
    </location>
</feature>
<accession>A0A6A6QGA0</accession>
<evidence type="ECO:0000313" key="4">
    <source>
        <dbReference type="Proteomes" id="UP000799750"/>
    </source>
</evidence>
<evidence type="ECO:0000259" key="2">
    <source>
        <dbReference type="Pfam" id="PF06985"/>
    </source>
</evidence>
<dbReference type="PANTHER" id="PTHR24148">
    <property type="entry name" value="ANKYRIN REPEAT DOMAIN-CONTAINING PROTEIN 39 HOMOLOG-RELATED"/>
    <property type="match status" value="1"/>
</dbReference>
<dbReference type="InterPro" id="IPR010730">
    <property type="entry name" value="HET"/>
</dbReference>
<sequence length="512" mass="58968">MAGFYQTPLPKGSFRLLYLYAGADQDDIVGELKVFPFDSAPEYEALSYVWGAPEPKKSINLNGHEVFVGVNLFDALRGLRFLNPSPQLPDAPIKERSILRRSLAKGSRPIAKMWRRYRSRGEMSSREAEEETPQAEQETSHEIDEMITRYPICQKRDRWTHGRINTERIFWIDAVCIDQKNNEEKSHQVKMMGSIYKRAQTVLIWLGEIVSNELQALPILSAALEEQADPNFSDNPYPRLDDPSEAPWGYPPYIDRRWVALLNFFDKVWFERIWVIQEVVLATKALVLLGELEIPWDIVGAAASWLCRRELVTAALKYGMLHLGNRSRTMQRLHAAYVIHTTKSHRDIWNYFTSDFVFKCALPIDRVYSILDLFPELNIEPDYSIDPLHAFRATIQQFIEIKRDLVFLGLVNHGLALSRRSVSTWVRSWPGDPYFEPINSSSEKQRKFYGASGDEAFRLLPGPDNTSLRLHGVIVSQVLMRSQFMDRDVEHDSGVVQLFAAIRDFLSSIRSV</sequence>